<evidence type="ECO:0000256" key="4">
    <source>
        <dbReference type="ARBA" id="ARBA00022723"/>
    </source>
</evidence>
<dbReference type="Proteomes" id="UP000504636">
    <property type="component" value="Unplaced"/>
</dbReference>
<evidence type="ECO:0000256" key="7">
    <source>
        <dbReference type="ARBA" id="ARBA00022786"/>
    </source>
</evidence>
<dbReference type="GO" id="GO:0008270">
    <property type="term" value="F:zinc ion binding"/>
    <property type="evidence" value="ECO:0007669"/>
    <property type="project" value="UniProtKB-KW"/>
</dbReference>
<keyword evidence="8" id="KW-0862">Zinc</keyword>
<evidence type="ECO:0000313" key="12">
    <source>
        <dbReference type="RefSeq" id="XP_033573954.1"/>
    </source>
</evidence>
<evidence type="ECO:0000313" key="11">
    <source>
        <dbReference type="Proteomes" id="UP000504636"/>
    </source>
</evidence>
<keyword evidence="5" id="KW-0677">Repeat</keyword>
<keyword evidence="7" id="KW-0833">Ubl conjugation pathway</keyword>
<evidence type="ECO:0000256" key="5">
    <source>
        <dbReference type="ARBA" id="ARBA00022737"/>
    </source>
</evidence>
<reference evidence="10 12" key="1">
    <citation type="journal article" date="2020" name="Stud. Mycol.">
        <title>101 Dothideomycetes genomes: a test case for predicting lifestyles and emergence of pathogens.</title>
        <authorList>
            <person name="Haridas S."/>
            <person name="Albert R."/>
            <person name="Binder M."/>
            <person name="Bloem J."/>
            <person name="Labutti K."/>
            <person name="Salamov A."/>
            <person name="Andreopoulos B."/>
            <person name="Baker S."/>
            <person name="Barry K."/>
            <person name="Bills G."/>
            <person name="Bluhm B."/>
            <person name="Cannon C."/>
            <person name="Castanera R."/>
            <person name="Culley D."/>
            <person name="Daum C."/>
            <person name="Ezra D."/>
            <person name="Gonzalez J."/>
            <person name="Henrissat B."/>
            <person name="Kuo A."/>
            <person name="Liang C."/>
            <person name="Lipzen A."/>
            <person name="Lutzoni F."/>
            <person name="Magnuson J."/>
            <person name="Mondo S."/>
            <person name="Nolan M."/>
            <person name="Ohm R."/>
            <person name="Pangilinan J."/>
            <person name="Park H.-J."/>
            <person name="Ramirez L."/>
            <person name="Alfaro M."/>
            <person name="Sun H."/>
            <person name="Tritt A."/>
            <person name="Yoshinaga Y."/>
            <person name="Zwiers L.-H."/>
            <person name="Turgeon B."/>
            <person name="Goodwin S."/>
            <person name="Spatafora J."/>
            <person name="Crous P."/>
            <person name="Grigoriev I."/>
        </authorList>
    </citation>
    <scope>NUCLEOTIDE SEQUENCE</scope>
    <source>
        <strain evidence="10 12">CBS 304.34</strain>
    </source>
</reference>
<keyword evidence="3" id="KW-0808">Transferase</keyword>
<gene>
    <name evidence="10 12" type="ORF">BDZ99DRAFT_354860</name>
</gene>
<dbReference type="InterPro" id="IPR002867">
    <property type="entry name" value="IBR_dom"/>
</dbReference>
<evidence type="ECO:0000259" key="9">
    <source>
        <dbReference type="PROSITE" id="PS51873"/>
    </source>
</evidence>
<dbReference type="Gene3D" id="1.20.120.1750">
    <property type="match status" value="1"/>
</dbReference>
<dbReference type="PANTHER" id="PTHR11685">
    <property type="entry name" value="RBR FAMILY RING FINGER AND IBR DOMAIN-CONTAINING"/>
    <property type="match status" value="1"/>
</dbReference>
<dbReference type="AlphaFoldDB" id="A0A6A6YE30"/>
<reference evidence="12" key="2">
    <citation type="submission" date="2020-04" db="EMBL/GenBank/DDBJ databases">
        <authorList>
            <consortium name="NCBI Genome Project"/>
        </authorList>
    </citation>
    <scope>NUCLEOTIDE SEQUENCE</scope>
    <source>
        <strain evidence="12">CBS 304.34</strain>
    </source>
</reference>
<keyword evidence="4" id="KW-0479">Metal-binding</keyword>
<name>A0A6A6YE30_9PEZI</name>
<dbReference type="PROSITE" id="PS51873">
    <property type="entry name" value="TRIAD"/>
    <property type="match status" value="1"/>
</dbReference>
<dbReference type="InterPro" id="IPR044066">
    <property type="entry name" value="TRIAD_supradom"/>
</dbReference>
<protein>
    <recommendedName>
        <fullName evidence="2">RBR-type E3 ubiquitin transferase</fullName>
        <ecNumber evidence="2">2.3.2.31</ecNumber>
    </recommendedName>
</protein>
<dbReference type="EC" id="2.3.2.31" evidence="2"/>
<dbReference type="EMBL" id="MU003706">
    <property type="protein sequence ID" value="KAF2806990.1"/>
    <property type="molecule type" value="Genomic_DNA"/>
</dbReference>
<reference evidence="12" key="3">
    <citation type="submission" date="2025-04" db="UniProtKB">
        <authorList>
            <consortium name="RefSeq"/>
        </authorList>
    </citation>
    <scope>IDENTIFICATION</scope>
    <source>
        <strain evidence="12">CBS 304.34</strain>
    </source>
</reference>
<evidence type="ECO:0000256" key="3">
    <source>
        <dbReference type="ARBA" id="ARBA00022679"/>
    </source>
</evidence>
<organism evidence="10">
    <name type="scientific">Mytilinidion resinicola</name>
    <dbReference type="NCBI Taxonomy" id="574789"/>
    <lineage>
        <taxon>Eukaryota</taxon>
        <taxon>Fungi</taxon>
        <taxon>Dikarya</taxon>
        <taxon>Ascomycota</taxon>
        <taxon>Pezizomycotina</taxon>
        <taxon>Dothideomycetes</taxon>
        <taxon>Pleosporomycetidae</taxon>
        <taxon>Mytilinidiales</taxon>
        <taxon>Mytilinidiaceae</taxon>
        <taxon>Mytilinidion</taxon>
    </lineage>
</organism>
<dbReference type="SUPFAM" id="SSF57850">
    <property type="entry name" value="RING/U-box"/>
    <property type="match status" value="2"/>
</dbReference>
<keyword evidence="11" id="KW-1185">Reference proteome</keyword>
<proteinExistence type="predicted"/>
<evidence type="ECO:0000256" key="1">
    <source>
        <dbReference type="ARBA" id="ARBA00001798"/>
    </source>
</evidence>
<dbReference type="Pfam" id="PF01485">
    <property type="entry name" value="IBR"/>
    <property type="match status" value="2"/>
</dbReference>
<sequence length="175" mass="20425">PVPHNYCRECLLEWFNKALEDTIVFPPKCCRNPIPLDLCKHVFPYDLIERIEEKEVELSTPNPTYCAHSTCGRFIRPDYHRNDLARCPHCSQETCTLCKAPAHRGLCPDDPATKALMDTASEKKWQRCFNCKEMVELNTGCYHMTCRCKAEFCYLCGKKWHTCECPLWEEERLTA</sequence>
<evidence type="ECO:0000256" key="2">
    <source>
        <dbReference type="ARBA" id="ARBA00012251"/>
    </source>
</evidence>
<dbReference type="SMART" id="SM00647">
    <property type="entry name" value="IBR"/>
    <property type="match status" value="2"/>
</dbReference>
<dbReference type="InterPro" id="IPR031127">
    <property type="entry name" value="E3_UB_ligase_RBR"/>
</dbReference>
<feature type="non-terminal residue" evidence="10">
    <location>
        <position position="175"/>
    </location>
</feature>
<dbReference type="CDD" id="cd22584">
    <property type="entry name" value="Rcat_RBR_unk"/>
    <property type="match status" value="1"/>
</dbReference>
<dbReference type="OrthoDB" id="9977870at2759"/>
<dbReference type="RefSeq" id="XP_033573954.1">
    <property type="nucleotide sequence ID" value="XM_033714591.1"/>
</dbReference>
<comment type="catalytic activity">
    <reaction evidence="1">
        <text>[E2 ubiquitin-conjugating enzyme]-S-ubiquitinyl-L-cysteine + [acceptor protein]-L-lysine = [E2 ubiquitin-conjugating enzyme]-L-cysteine + [acceptor protein]-N(6)-ubiquitinyl-L-lysine.</text>
        <dbReference type="EC" id="2.3.2.31"/>
    </reaction>
</comment>
<evidence type="ECO:0000313" key="10">
    <source>
        <dbReference type="EMBL" id="KAF2806990.1"/>
    </source>
</evidence>
<feature type="non-terminal residue" evidence="10">
    <location>
        <position position="1"/>
    </location>
</feature>
<evidence type="ECO:0000256" key="6">
    <source>
        <dbReference type="ARBA" id="ARBA00022771"/>
    </source>
</evidence>
<dbReference type="GeneID" id="54455484"/>
<keyword evidence="6" id="KW-0863">Zinc-finger</keyword>
<dbReference type="GO" id="GO:0061630">
    <property type="term" value="F:ubiquitin protein ligase activity"/>
    <property type="evidence" value="ECO:0007669"/>
    <property type="project" value="UniProtKB-EC"/>
</dbReference>
<evidence type="ECO:0000256" key="8">
    <source>
        <dbReference type="ARBA" id="ARBA00022833"/>
    </source>
</evidence>
<dbReference type="GO" id="GO:0016567">
    <property type="term" value="P:protein ubiquitination"/>
    <property type="evidence" value="ECO:0007669"/>
    <property type="project" value="InterPro"/>
</dbReference>
<accession>A0A6A6YE30</accession>
<feature type="domain" description="RING-type" evidence="9">
    <location>
        <begin position="1"/>
        <end position="171"/>
    </location>
</feature>
<dbReference type="CDD" id="cd20335">
    <property type="entry name" value="BRcat_RBR"/>
    <property type="match status" value="1"/>
</dbReference>